<feature type="compositionally biased region" description="Low complexity" evidence="1">
    <location>
        <begin position="1084"/>
        <end position="1102"/>
    </location>
</feature>
<dbReference type="PANTHER" id="PTHR37327:SF1">
    <property type="entry name" value="MICROTUBULE INTERACTING AND TRANSPORT DOMAIN-CONTAINING PROTEIN"/>
    <property type="match status" value="1"/>
</dbReference>
<feature type="region of interest" description="Disordered" evidence="1">
    <location>
        <begin position="527"/>
        <end position="583"/>
    </location>
</feature>
<feature type="region of interest" description="Disordered" evidence="1">
    <location>
        <begin position="424"/>
        <end position="487"/>
    </location>
</feature>
<feature type="compositionally biased region" description="Polar residues" evidence="1">
    <location>
        <begin position="771"/>
        <end position="797"/>
    </location>
</feature>
<accession>A0AAV9NI88</accession>
<feature type="compositionally biased region" description="Polar residues" evidence="1">
    <location>
        <begin position="608"/>
        <end position="626"/>
    </location>
</feature>
<feature type="compositionally biased region" description="Basic and acidic residues" evidence="1">
    <location>
        <begin position="531"/>
        <end position="540"/>
    </location>
</feature>
<dbReference type="PANTHER" id="PTHR37327">
    <property type="entry name" value="CHROMOSOME 1, WHOLE GENOME SHOTGUN SEQUENCE"/>
    <property type="match status" value="1"/>
</dbReference>
<feature type="compositionally biased region" description="Low complexity" evidence="1">
    <location>
        <begin position="17"/>
        <end position="39"/>
    </location>
</feature>
<feature type="domain" description="MIT" evidence="2">
    <location>
        <begin position="274"/>
        <end position="338"/>
    </location>
</feature>
<dbReference type="InterPro" id="IPR036181">
    <property type="entry name" value="MIT_dom_sf"/>
</dbReference>
<evidence type="ECO:0000313" key="4">
    <source>
        <dbReference type="Proteomes" id="UP001358417"/>
    </source>
</evidence>
<dbReference type="SUPFAM" id="SSF116846">
    <property type="entry name" value="MIT domain"/>
    <property type="match status" value="1"/>
</dbReference>
<sequence length="1203" mass="130091">MSPPIGLNSTYNRRAARSSSTSSSAQVVKKSSSVSVRSTPRNALNQRPSSPDRFLQNTSYTRHDRSRSTSRPDNQYETKTLNPNPNLNINRWSHSTSSSVSAIDTEAIRTRANTSRRMSIGPSLVAGLPPPDRNHFSQFSRADSQSPHRKLNSASGLLPPGRGQNGRDASPGGVSPLTPTSMFNTSAGEYFGGDTWQTRKMGKNGEPVAMSVHYMRSGISSISRDDTFASQPASQTVRPSTRENRPGTSDESLAASNAPTRGRSHRSPTQKTMLSKALAKANSAVLLDNAQNIDGAIEAYHEACELLQQVLVRSSDLDDRKKLSAIRSTYSNRIAELHDLDDTFSGLMEKALPEDPPFDDTNQSFFSSDGNEQDTAGVLETVQIPPRQESLLPELFGGESYLPEQNARHRIQIPSLSVPMESQYMPPPLSPRRPLSPVADRDTDTPLATQRPADVTTRVIQSREDSTTESTSWLDTFEDGESSTRSSRLSSIDFGIIPDGHNLVDEIEAEFDAALNAAVDAAWDDNIADESTPRPDKSDDFPPDFSLPQLPQVETSTLPRSLLSNLELTQEYDEGNSSEEEERLLEEMTRGYVFDDFSFDNKSKSALPRQSDSSNTSGRTWSDSIPSTTNTNVSTLSTLAEIYEPAPEQSPRPIPPAKNSPITAPPTVALPPAPTLPIPKADSRPVSIEKYAGLGIRERRFSGQSSSQLKIETFARRNSTTLPPKPTAPAQSKSTQDAQSDQLRLPQTAPLDSSLSFLSGGMLPITPMTSVPSADSAVSESPVTPALTQGGSQGSIDDTNHQPPSPGKQFPGKIMPPPAVKKNLSSSSLRMRNLSVATTDTTGESPVTPLSASFTGDSKKIVPPLPSAALPTPGSGAFGPHLLQAGGYYLFEDHTGPGVSTEVPGSPVGDISGPAPLPLEPCPESSLLRPFWLMRCLYQTLAHPRGGYLTTRLFIPRDIWRVRNIKLKALEDKVFQCDLLTAALLKVAKVDTFDADAVLDELQSFEMVLDQVRNTLQKKIGNDVGLSGSSSLFKGIGEEQDPVANKPNHTAAKTLASSWRKLRSKSSTPAIGNQGGQKDSSSGSNLQSLPMTSSSSVPSSRSHASRKIAPPPTPSMLSNIVPLHASYMSSLARLFDAAQVLDGIARQVEDPGLKCSSKTQVGLELGVKNAAEFFAFYIIRFVMADLTLMLDKFVKRGSEWILT</sequence>
<dbReference type="AlphaFoldDB" id="A0AAV9NI88"/>
<dbReference type="Gene3D" id="1.20.58.80">
    <property type="entry name" value="Phosphotransferase system, lactose/cellobiose-type IIA subunit"/>
    <property type="match status" value="1"/>
</dbReference>
<feature type="compositionally biased region" description="Polar residues" evidence="1">
    <location>
        <begin position="177"/>
        <end position="187"/>
    </location>
</feature>
<dbReference type="RefSeq" id="XP_064708975.1">
    <property type="nucleotide sequence ID" value="XM_064855386.1"/>
</dbReference>
<feature type="compositionally biased region" description="Polar residues" evidence="1">
    <location>
        <begin position="40"/>
        <end position="60"/>
    </location>
</feature>
<dbReference type="InterPro" id="IPR007330">
    <property type="entry name" value="MIT_dom"/>
</dbReference>
<feature type="compositionally biased region" description="Acidic residues" evidence="1">
    <location>
        <begin position="570"/>
        <end position="583"/>
    </location>
</feature>
<evidence type="ECO:0000259" key="2">
    <source>
        <dbReference type="Pfam" id="PF04212"/>
    </source>
</evidence>
<feature type="region of interest" description="Disordered" evidence="1">
    <location>
        <begin position="645"/>
        <end position="682"/>
    </location>
</feature>
<feature type="compositionally biased region" description="Polar residues" evidence="1">
    <location>
        <begin position="136"/>
        <end position="145"/>
    </location>
</feature>
<feature type="region of interest" description="Disordered" evidence="1">
    <location>
        <begin position="603"/>
        <end position="632"/>
    </location>
</feature>
<reference evidence="3 4" key="1">
    <citation type="submission" date="2023-08" db="EMBL/GenBank/DDBJ databases">
        <title>Black Yeasts Isolated from many extreme environments.</title>
        <authorList>
            <person name="Coleine C."/>
            <person name="Stajich J.E."/>
            <person name="Selbmann L."/>
        </authorList>
    </citation>
    <scope>NUCLEOTIDE SEQUENCE [LARGE SCALE GENOMIC DNA]</scope>
    <source>
        <strain evidence="3 4">CCFEE 5792</strain>
    </source>
</reference>
<feature type="compositionally biased region" description="Pro residues" evidence="1">
    <location>
        <begin position="668"/>
        <end position="677"/>
    </location>
</feature>
<dbReference type="Proteomes" id="UP001358417">
    <property type="component" value="Unassembled WGS sequence"/>
</dbReference>
<feature type="compositionally biased region" description="Low complexity" evidence="1">
    <location>
        <begin position="543"/>
        <end position="552"/>
    </location>
</feature>
<proteinExistence type="predicted"/>
<protein>
    <recommendedName>
        <fullName evidence="2">MIT domain-containing protein</fullName>
    </recommendedName>
</protein>
<name>A0AAV9NI88_9EURO</name>
<feature type="region of interest" description="Disordered" evidence="1">
    <location>
        <begin position="771"/>
        <end position="826"/>
    </location>
</feature>
<comment type="caution">
    <text evidence="3">The sequence shown here is derived from an EMBL/GenBank/DDBJ whole genome shotgun (WGS) entry which is preliminary data.</text>
</comment>
<evidence type="ECO:0000256" key="1">
    <source>
        <dbReference type="SAM" id="MobiDB-lite"/>
    </source>
</evidence>
<organism evidence="3 4">
    <name type="scientific">Exophiala bonariae</name>
    <dbReference type="NCBI Taxonomy" id="1690606"/>
    <lineage>
        <taxon>Eukaryota</taxon>
        <taxon>Fungi</taxon>
        <taxon>Dikarya</taxon>
        <taxon>Ascomycota</taxon>
        <taxon>Pezizomycotina</taxon>
        <taxon>Eurotiomycetes</taxon>
        <taxon>Chaetothyriomycetidae</taxon>
        <taxon>Chaetothyriales</taxon>
        <taxon>Herpotrichiellaceae</taxon>
        <taxon>Exophiala</taxon>
    </lineage>
</organism>
<keyword evidence="4" id="KW-1185">Reference proteome</keyword>
<feature type="region of interest" description="Disordered" evidence="1">
    <location>
        <begin position="1"/>
        <end position="202"/>
    </location>
</feature>
<feature type="region of interest" description="Disordered" evidence="1">
    <location>
        <begin position="223"/>
        <end position="275"/>
    </location>
</feature>
<dbReference type="GeneID" id="89980008"/>
<evidence type="ECO:0000313" key="3">
    <source>
        <dbReference type="EMBL" id="KAK5057857.1"/>
    </source>
</evidence>
<feature type="compositionally biased region" description="Polar residues" evidence="1">
    <location>
        <begin position="1065"/>
        <end position="1083"/>
    </location>
</feature>
<feature type="compositionally biased region" description="Polar residues" evidence="1">
    <location>
        <begin position="553"/>
        <end position="568"/>
    </location>
</feature>
<dbReference type="Pfam" id="PF04212">
    <property type="entry name" value="MIT"/>
    <property type="match status" value="1"/>
</dbReference>
<dbReference type="EMBL" id="JAVRRD010000006">
    <property type="protein sequence ID" value="KAK5057857.1"/>
    <property type="molecule type" value="Genomic_DNA"/>
</dbReference>
<feature type="compositionally biased region" description="Pro residues" evidence="1">
    <location>
        <begin position="648"/>
        <end position="658"/>
    </location>
</feature>
<feature type="region of interest" description="Disordered" evidence="1">
    <location>
        <begin position="1055"/>
        <end position="1115"/>
    </location>
</feature>
<feature type="compositionally biased region" description="Polar residues" evidence="1">
    <location>
        <begin position="246"/>
        <end position="259"/>
    </location>
</feature>
<gene>
    <name evidence="3" type="ORF">LTR84_011858</name>
</gene>
<feature type="region of interest" description="Disordered" evidence="1">
    <location>
        <begin position="715"/>
        <end position="743"/>
    </location>
</feature>
<feature type="compositionally biased region" description="Polar residues" evidence="1">
    <location>
        <begin position="223"/>
        <end position="239"/>
    </location>
</feature>
<feature type="compositionally biased region" description="Polar residues" evidence="1">
    <location>
        <begin position="69"/>
        <end position="102"/>
    </location>
</feature>
<feature type="compositionally biased region" description="Polar residues" evidence="1">
    <location>
        <begin position="729"/>
        <end position="742"/>
    </location>
</feature>